<reference evidence="6 7" key="1">
    <citation type="submission" date="2020-01" db="EMBL/GenBank/DDBJ databases">
        <title>Sulfitobacter sediminilitoris sp. nov., isolated from a tidal flat.</title>
        <authorList>
            <person name="Park S."/>
            <person name="Yoon J.-H."/>
        </authorList>
    </citation>
    <scope>NUCLEOTIDE SEQUENCE [LARGE SCALE GENOMIC DNA]</scope>
    <source>
        <strain evidence="6 7">JBTF-M27</strain>
    </source>
</reference>
<dbReference type="PANTHER" id="PTHR30055:SF146">
    <property type="entry name" value="HTH-TYPE TRANSCRIPTIONAL DUAL REGULATOR CECR"/>
    <property type="match status" value="1"/>
</dbReference>
<dbReference type="GO" id="GO:0003700">
    <property type="term" value="F:DNA-binding transcription factor activity"/>
    <property type="evidence" value="ECO:0007669"/>
    <property type="project" value="TreeGrafter"/>
</dbReference>
<dbReference type="InterPro" id="IPR036271">
    <property type="entry name" value="Tet_transcr_reg_TetR-rel_C_sf"/>
</dbReference>
<name>A0A6P0CBL6_9RHOB</name>
<evidence type="ECO:0000313" key="6">
    <source>
        <dbReference type="EMBL" id="NEK23599.1"/>
    </source>
</evidence>
<proteinExistence type="predicted"/>
<sequence length="224" mass="25188">MNQLSRRERNRLERQNRILDAAIKVFAEAGFPGASMDEIARQAGLSKPTLYQYFTSKEALFEAMMAAPREGMMLTFDDAANPDMVAQLLRFAWSYAETVMRPEFLSLARLIIGEAQRFPDLGRDYQASGPDQVLQGLIAFMEAQRNAGRLVFDDAELAAEDFWGLILSAPRNRALHIPDTDVSRASLARYIHNGLRVFLRAYSAQPDQDLARLDRATVAETAQN</sequence>
<gene>
    <name evidence="6" type="ORF">GV827_14450</name>
</gene>
<evidence type="ECO:0000256" key="2">
    <source>
        <dbReference type="ARBA" id="ARBA00023125"/>
    </source>
</evidence>
<dbReference type="InterPro" id="IPR039536">
    <property type="entry name" value="TetR_C_Proteobacteria"/>
</dbReference>
<dbReference type="Gene3D" id="1.10.10.60">
    <property type="entry name" value="Homeodomain-like"/>
    <property type="match status" value="1"/>
</dbReference>
<keyword evidence="7" id="KW-1185">Reference proteome</keyword>
<dbReference type="FunFam" id="1.10.10.60:FF:000141">
    <property type="entry name" value="TetR family transcriptional regulator"/>
    <property type="match status" value="1"/>
</dbReference>
<dbReference type="InterPro" id="IPR001647">
    <property type="entry name" value="HTH_TetR"/>
</dbReference>
<dbReference type="PROSITE" id="PS01081">
    <property type="entry name" value="HTH_TETR_1"/>
    <property type="match status" value="1"/>
</dbReference>
<dbReference type="InterPro" id="IPR050109">
    <property type="entry name" value="HTH-type_TetR-like_transc_reg"/>
</dbReference>
<dbReference type="Pfam" id="PF14246">
    <property type="entry name" value="TetR_C_7"/>
    <property type="match status" value="1"/>
</dbReference>
<evidence type="ECO:0000256" key="3">
    <source>
        <dbReference type="ARBA" id="ARBA00023163"/>
    </source>
</evidence>
<dbReference type="Gene3D" id="1.10.357.10">
    <property type="entry name" value="Tetracycline Repressor, domain 2"/>
    <property type="match status" value="1"/>
</dbReference>
<feature type="domain" description="HTH tetR-type" evidence="5">
    <location>
        <begin position="12"/>
        <end position="72"/>
    </location>
</feature>
<dbReference type="EMBL" id="JAABNT010000009">
    <property type="protein sequence ID" value="NEK23599.1"/>
    <property type="molecule type" value="Genomic_DNA"/>
</dbReference>
<feature type="DNA-binding region" description="H-T-H motif" evidence="4">
    <location>
        <begin position="35"/>
        <end position="54"/>
    </location>
</feature>
<comment type="caution">
    <text evidence="6">The sequence shown here is derived from an EMBL/GenBank/DDBJ whole genome shotgun (WGS) entry which is preliminary data.</text>
</comment>
<keyword evidence="2 4" id="KW-0238">DNA-binding</keyword>
<organism evidence="6 7">
    <name type="scientific">Sulfitobacter sediminilitoris</name>
    <dbReference type="NCBI Taxonomy" id="2698830"/>
    <lineage>
        <taxon>Bacteria</taxon>
        <taxon>Pseudomonadati</taxon>
        <taxon>Pseudomonadota</taxon>
        <taxon>Alphaproteobacteria</taxon>
        <taxon>Rhodobacterales</taxon>
        <taxon>Roseobacteraceae</taxon>
        <taxon>Sulfitobacter</taxon>
    </lineage>
</organism>
<dbReference type="PANTHER" id="PTHR30055">
    <property type="entry name" value="HTH-TYPE TRANSCRIPTIONAL REGULATOR RUTR"/>
    <property type="match status" value="1"/>
</dbReference>
<dbReference type="RefSeq" id="WP_164354526.1">
    <property type="nucleotide sequence ID" value="NZ_JAABNT010000009.1"/>
</dbReference>
<dbReference type="SUPFAM" id="SSF48498">
    <property type="entry name" value="Tetracyclin repressor-like, C-terminal domain"/>
    <property type="match status" value="1"/>
</dbReference>
<evidence type="ECO:0000256" key="4">
    <source>
        <dbReference type="PROSITE-ProRule" id="PRU00335"/>
    </source>
</evidence>
<dbReference type="Pfam" id="PF00440">
    <property type="entry name" value="TetR_N"/>
    <property type="match status" value="1"/>
</dbReference>
<evidence type="ECO:0000259" key="5">
    <source>
        <dbReference type="PROSITE" id="PS50977"/>
    </source>
</evidence>
<dbReference type="GO" id="GO:0000976">
    <property type="term" value="F:transcription cis-regulatory region binding"/>
    <property type="evidence" value="ECO:0007669"/>
    <property type="project" value="TreeGrafter"/>
</dbReference>
<dbReference type="PRINTS" id="PR00455">
    <property type="entry name" value="HTHTETR"/>
</dbReference>
<dbReference type="PROSITE" id="PS50977">
    <property type="entry name" value="HTH_TETR_2"/>
    <property type="match status" value="1"/>
</dbReference>
<dbReference type="InterPro" id="IPR023772">
    <property type="entry name" value="DNA-bd_HTH_TetR-type_CS"/>
</dbReference>
<protein>
    <submittedName>
        <fullName evidence="6">TetR family transcriptional regulator</fullName>
    </submittedName>
</protein>
<evidence type="ECO:0000256" key="1">
    <source>
        <dbReference type="ARBA" id="ARBA00023015"/>
    </source>
</evidence>
<dbReference type="AlphaFoldDB" id="A0A6P0CBL6"/>
<accession>A0A6P0CBL6</accession>
<dbReference type="Proteomes" id="UP000468591">
    <property type="component" value="Unassembled WGS sequence"/>
</dbReference>
<dbReference type="SUPFAM" id="SSF46689">
    <property type="entry name" value="Homeodomain-like"/>
    <property type="match status" value="1"/>
</dbReference>
<keyword evidence="3" id="KW-0804">Transcription</keyword>
<evidence type="ECO:0000313" key="7">
    <source>
        <dbReference type="Proteomes" id="UP000468591"/>
    </source>
</evidence>
<keyword evidence="1" id="KW-0805">Transcription regulation</keyword>
<dbReference type="InterPro" id="IPR009057">
    <property type="entry name" value="Homeodomain-like_sf"/>
</dbReference>